<dbReference type="PROSITE" id="PS51898">
    <property type="entry name" value="TYR_RECOMBINASE"/>
    <property type="match status" value="1"/>
</dbReference>
<evidence type="ECO:0000256" key="4">
    <source>
        <dbReference type="ARBA" id="ARBA00023172"/>
    </source>
</evidence>
<evidence type="ECO:0000313" key="8">
    <source>
        <dbReference type="EMBL" id="AML50408.1"/>
    </source>
</evidence>
<dbReference type="SUPFAM" id="SSF56349">
    <property type="entry name" value="DNA breaking-rejoining enzymes"/>
    <property type="match status" value="1"/>
</dbReference>
<evidence type="ECO:0000313" key="9">
    <source>
        <dbReference type="Proteomes" id="UP000070371"/>
    </source>
</evidence>
<gene>
    <name evidence="8" type="ORF">RC74_03240</name>
</gene>
<dbReference type="GO" id="GO:0003677">
    <property type="term" value="F:DNA binding"/>
    <property type="evidence" value="ECO:0007669"/>
    <property type="project" value="UniProtKB-UniRule"/>
</dbReference>
<dbReference type="Gene3D" id="1.10.443.10">
    <property type="entry name" value="Intergrase catalytic core"/>
    <property type="match status" value="1"/>
</dbReference>
<dbReference type="STRING" id="1579316.RC74_03240"/>
<dbReference type="Pfam" id="PF00589">
    <property type="entry name" value="Phage_integrase"/>
    <property type="match status" value="1"/>
</dbReference>
<keyword evidence="2" id="KW-0229">DNA integration</keyword>
<sequence length="430" mass="49126">MEMAKYLQKRRRRWYAVLEIPKDVRQKFGGSPRFVQSLETESLSVAETRVLRVVADWKDLISAARGDGGFVESDYVAKALVWRDGICNAQHSENEKFTIQSIIDDDLQAIALKKNPTAMVMSKIAYGETYPLDRDIEAWLASQEVQEKTRDMKRSDATRFATRFKFTDQVNRQSLLNWAHDLQIRDQLKPPTVRRIISHTRGYWDYLHILGHIHDRETVFDRVGPKKLTKSKSAKSERRQAFSSSDLPKLLLGALDKKDCQLAQLIWLGIWTGCRIEELCSLKVSDVEVEFFIVKDAKTQAGLRSVPIHPRLAPMIRHLCSNSSDGYLISGLSFNKYDDRSNAIGKRFGRLKSALGFDQRLVFHSLRKTFTTELENAGVPENVTADIVGHEKKTLTYGLYSKGNRIEVLQKAIRKITLEIDPSIDLLLVS</sequence>
<dbReference type="EMBL" id="CP014327">
    <property type="protein sequence ID" value="AML50408.1"/>
    <property type="molecule type" value="Genomic_DNA"/>
</dbReference>
<reference evidence="8 9" key="1">
    <citation type="submission" date="2016-02" db="EMBL/GenBank/DDBJ databases">
        <title>Complete genome sequence of Halocynthiibacter arcticus PAMC 20958t from arctic marine sediment.</title>
        <authorList>
            <person name="Lee Y.M."/>
            <person name="Baek K."/>
            <person name="Lee H.K."/>
            <person name="Shin S.C."/>
        </authorList>
    </citation>
    <scope>NUCLEOTIDE SEQUENCE [LARGE SCALE GENOMIC DNA]</scope>
    <source>
        <strain evidence="8">PAMC 20958</strain>
    </source>
</reference>
<dbReference type="InterPro" id="IPR002104">
    <property type="entry name" value="Integrase_catalytic"/>
</dbReference>
<evidence type="ECO:0000259" key="6">
    <source>
        <dbReference type="PROSITE" id="PS51898"/>
    </source>
</evidence>
<dbReference type="GO" id="GO:0015074">
    <property type="term" value="P:DNA integration"/>
    <property type="evidence" value="ECO:0007669"/>
    <property type="project" value="UniProtKB-KW"/>
</dbReference>
<dbReference type="InterPro" id="IPR013762">
    <property type="entry name" value="Integrase-like_cat_sf"/>
</dbReference>
<evidence type="ECO:0000256" key="2">
    <source>
        <dbReference type="ARBA" id="ARBA00022908"/>
    </source>
</evidence>
<feature type="domain" description="Core-binding (CB)" evidence="7">
    <location>
        <begin position="130"/>
        <end position="208"/>
    </location>
</feature>
<keyword evidence="3 5" id="KW-0238">DNA-binding</keyword>
<keyword evidence="9" id="KW-1185">Reference proteome</keyword>
<dbReference type="PANTHER" id="PTHR30349:SF41">
    <property type="entry name" value="INTEGRASE_RECOMBINASE PROTEIN MJ0367-RELATED"/>
    <property type="match status" value="1"/>
</dbReference>
<dbReference type="KEGG" id="hat:RC74_03240"/>
<accession>A0A126UWH1</accession>
<evidence type="ECO:0000256" key="1">
    <source>
        <dbReference type="ARBA" id="ARBA00008857"/>
    </source>
</evidence>
<dbReference type="AlphaFoldDB" id="A0A126UWH1"/>
<dbReference type="PANTHER" id="PTHR30349">
    <property type="entry name" value="PHAGE INTEGRASE-RELATED"/>
    <property type="match status" value="1"/>
</dbReference>
<organism evidence="8 9">
    <name type="scientific">Falsihalocynthiibacter arcticus</name>
    <dbReference type="NCBI Taxonomy" id="1579316"/>
    <lineage>
        <taxon>Bacteria</taxon>
        <taxon>Pseudomonadati</taxon>
        <taxon>Pseudomonadota</taxon>
        <taxon>Alphaproteobacteria</taxon>
        <taxon>Rhodobacterales</taxon>
        <taxon>Roseobacteraceae</taxon>
        <taxon>Falsihalocynthiibacter</taxon>
    </lineage>
</organism>
<dbReference type="InterPro" id="IPR050090">
    <property type="entry name" value="Tyrosine_recombinase_XerCD"/>
</dbReference>
<dbReference type="InterPro" id="IPR046668">
    <property type="entry name" value="DUF6538"/>
</dbReference>
<keyword evidence="4" id="KW-0233">DNA recombination</keyword>
<dbReference type="GO" id="GO:0006310">
    <property type="term" value="P:DNA recombination"/>
    <property type="evidence" value="ECO:0007669"/>
    <property type="project" value="UniProtKB-KW"/>
</dbReference>
<dbReference type="Proteomes" id="UP000070371">
    <property type="component" value="Chromosome"/>
</dbReference>
<feature type="domain" description="Tyr recombinase" evidence="6">
    <location>
        <begin position="237"/>
        <end position="414"/>
    </location>
</feature>
<proteinExistence type="inferred from homology"/>
<evidence type="ECO:0000256" key="5">
    <source>
        <dbReference type="PROSITE-ProRule" id="PRU01248"/>
    </source>
</evidence>
<dbReference type="Pfam" id="PF20172">
    <property type="entry name" value="DUF6538"/>
    <property type="match status" value="1"/>
</dbReference>
<protein>
    <recommendedName>
        <fullName evidence="10">Tyr recombinase domain-containing protein</fullName>
    </recommendedName>
</protein>
<name>A0A126UWH1_9RHOB</name>
<comment type="similarity">
    <text evidence="1">Belongs to the 'phage' integrase family.</text>
</comment>
<dbReference type="InterPro" id="IPR044068">
    <property type="entry name" value="CB"/>
</dbReference>
<evidence type="ECO:0008006" key="10">
    <source>
        <dbReference type="Google" id="ProtNLM"/>
    </source>
</evidence>
<dbReference type="PROSITE" id="PS51900">
    <property type="entry name" value="CB"/>
    <property type="match status" value="1"/>
</dbReference>
<evidence type="ECO:0000256" key="3">
    <source>
        <dbReference type="ARBA" id="ARBA00023125"/>
    </source>
</evidence>
<evidence type="ECO:0000259" key="7">
    <source>
        <dbReference type="PROSITE" id="PS51900"/>
    </source>
</evidence>
<dbReference type="InterPro" id="IPR011010">
    <property type="entry name" value="DNA_brk_join_enz"/>
</dbReference>